<dbReference type="EMBL" id="AM235768">
    <property type="protein sequence ID" value="CAM96237.1"/>
    <property type="molecule type" value="Genomic_DNA"/>
</dbReference>
<evidence type="ECO:0000256" key="1">
    <source>
        <dbReference type="SAM" id="MobiDB-lite"/>
    </source>
</evidence>
<feature type="domain" description="Helix-turn-helix" evidence="2">
    <location>
        <begin position="19"/>
        <end position="64"/>
    </location>
</feature>
<protein>
    <recommendedName>
        <fullName evidence="2">Helix-turn-helix domain-containing protein</fullName>
    </recommendedName>
</protein>
<proteinExistence type="predicted"/>
<sequence>MPKRSSQKHHAPQPTDQLSGSEVSSILGIHRNTLQRMVALKTLVHDGETGGGRRYWLRSSVDAYRLGTLTTATVWYIQSSLLQELVVKVQTGHRILGQTAASIPLAATSRAGCLSLLLTFIEKSEPHAIALPASAAGLPTAAVITEICRTHGVPVIFFPC</sequence>
<dbReference type="Proteomes" id="UP000002332">
    <property type="component" value="Plasmid pQBR103"/>
</dbReference>
<keyword evidence="3" id="KW-0614">Plasmid</keyword>
<evidence type="ECO:0000313" key="3">
    <source>
        <dbReference type="EMBL" id="CAM96237.1"/>
    </source>
</evidence>
<dbReference type="RefSeq" id="WP_011923013.1">
    <property type="nucleotide sequence ID" value="NC_009444.1"/>
</dbReference>
<dbReference type="Pfam" id="PF12728">
    <property type="entry name" value="HTH_17"/>
    <property type="match status" value="1"/>
</dbReference>
<name>A4V6S5_PSEFS</name>
<dbReference type="AlphaFoldDB" id="A4V6S5"/>
<feature type="region of interest" description="Disordered" evidence="1">
    <location>
        <begin position="1"/>
        <end position="22"/>
    </location>
</feature>
<geneLocation type="plasmid" evidence="3 4">
    <name>pQBR103</name>
</geneLocation>
<evidence type="ECO:0000259" key="2">
    <source>
        <dbReference type="Pfam" id="PF12728"/>
    </source>
</evidence>
<accession>A4V6S5</accession>
<dbReference type="InterPro" id="IPR041657">
    <property type="entry name" value="HTH_17"/>
</dbReference>
<feature type="compositionally biased region" description="Basic residues" evidence="1">
    <location>
        <begin position="1"/>
        <end position="11"/>
    </location>
</feature>
<gene>
    <name evidence="3" type="ordered locus">pQBR0205</name>
</gene>
<reference evidence="3 4" key="1">
    <citation type="journal article" date="2007" name="ISME J.">
        <title>Sequence-based analysis of pQBR103; a representative of a unique, transfer-proficient mega plasmid resident in the microbial community of sugar beet.</title>
        <authorList>
            <person name="Tett A."/>
            <person name="Spiers A.J."/>
            <person name="Crossman L.C."/>
            <person name="Ager D."/>
            <person name="Ciric L."/>
            <person name="Dow J.M."/>
            <person name="Fry J.C."/>
            <person name="Harris D."/>
            <person name="Lilley A."/>
            <person name="Oliver A."/>
            <person name="Parkhill J."/>
            <person name="Quail M.A."/>
            <person name="Rainey P.B."/>
            <person name="Saunders N.J."/>
            <person name="Seeger K."/>
            <person name="Snyder L.A.S."/>
            <person name="Squares R."/>
            <person name="Thomas C.M."/>
            <person name="Turner S.L."/>
            <person name="Zhang X.-X."/>
            <person name="Field D."/>
            <person name="Bailey M.J."/>
        </authorList>
    </citation>
    <scope>NUCLEOTIDE SEQUENCE [LARGE SCALE GENOMIC DNA]</scope>
    <source>
        <strain evidence="3 4">SBW25</strain>
    </source>
</reference>
<evidence type="ECO:0000313" key="4">
    <source>
        <dbReference type="Proteomes" id="UP000002332"/>
    </source>
</evidence>
<organism evidence="3 4">
    <name type="scientific">Pseudomonas fluorescens (strain SBW25)</name>
    <dbReference type="NCBI Taxonomy" id="216595"/>
    <lineage>
        <taxon>Bacteria</taxon>
        <taxon>Pseudomonadati</taxon>
        <taxon>Pseudomonadota</taxon>
        <taxon>Gammaproteobacteria</taxon>
        <taxon>Pseudomonadales</taxon>
        <taxon>Pseudomonadaceae</taxon>
        <taxon>Pseudomonas</taxon>
    </lineage>
</organism>